<dbReference type="CDD" id="cd07377">
    <property type="entry name" value="WHTH_GntR"/>
    <property type="match status" value="1"/>
</dbReference>
<dbReference type="SUPFAM" id="SSF46785">
    <property type="entry name" value="Winged helix' DNA-binding domain"/>
    <property type="match status" value="1"/>
</dbReference>
<evidence type="ECO:0000256" key="2">
    <source>
        <dbReference type="ARBA" id="ARBA00023125"/>
    </source>
</evidence>
<evidence type="ECO:0000256" key="1">
    <source>
        <dbReference type="ARBA" id="ARBA00023015"/>
    </source>
</evidence>
<dbReference type="SUPFAM" id="SSF64288">
    <property type="entry name" value="Chorismate lyase-like"/>
    <property type="match status" value="1"/>
</dbReference>
<dbReference type="SMART" id="SM00345">
    <property type="entry name" value="HTH_GNTR"/>
    <property type="match status" value="1"/>
</dbReference>
<dbReference type="Pfam" id="PF00392">
    <property type="entry name" value="GntR"/>
    <property type="match status" value="1"/>
</dbReference>
<dbReference type="GO" id="GO:0045892">
    <property type="term" value="P:negative regulation of DNA-templated transcription"/>
    <property type="evidence" value="ECO:0007669"/>
    <property type="project" value="TreeGrafter"/>
</dbReference>
<dbReference type="SMART" id="SM00866">
    <property type="entry name" value="UTRA"/>
    <property type="match status" value="1"/>
</dbReference>
<evidence type="ECO:0000313" key="6">
    <source>
        <dbReference type="Proteomes" id="UP000585272"/>
    </source>
</evidence>
<dbReference type="InterPro" id="IPR011663">
    <property type="entry name" value="UTRA"/>
</dbReference>
<name>A0A840IMR4_9ACTN</name>
<feature type="domain" description="HTH gntR-type" evidence="4">
    <location>
        <begin position="16"/>
        <end position="83"/>
    </location>
</feature>
<dbReference type="Gene3D" id="1.10.10.10">
    <property type="entry name" value="Winged helix-like DNA-binding domain superfamily/Winged helix DNA-binding domain"/>
    <property type="match status" value="1"/>
</dbReference>
<evidence type="ECO:0000259" key="4">
    <source>
        <dbReference type="PROSITE" id="PS50949"/>
    </source>
</evidence>
<dbReference type="Gene3D" id="3.40.1410.10">
    <property type="entry name" value="Chorismate lyase-like"/>
    <property type="match status" value="1"/>
</dbReference>
<dbReference type="Proteomes" id="UP000585272">
    <property type="component" value="Unassembled WGS sequence"/>
</dbReference>
<dbReference type="PROSITE" id="PS50949">
    <property type="entry name" value="HTH_GNTR"/>
    <property type="match status" value="1"/>
</dbReference>
<proteinExistence type="predicted"/>
<comment type="caution">
    <text evidence="5">The sequence shown here is derived from an EMBL/GenBank/DDBJ whole genome shotgun (WGS) entry which is preliminary data.</text>
</comment>
<dbReference type="GO" id="GO:0003700">
    <property type="term" value="F:DNA-binding transcription factor activity"/>
    <property type="evidence" value="ECO:0007669"/>
    <property type="project" value="InterPro"/>
</dbReference>
<dbReference type="PANTHER" id="PTHR44846">
    <property type="entry name" value="MANNOSYL-D-GLYCERATE TRANSPORT/METABOLISM SYSTEM REPRESSOR MNGR-RELATED"/>
    <property type="match status" value="1"/>
</dbReference>
<dbReference type="PANTHER" id="PTHR44846:SF17">
    <property type="entry name" value="GNTR-FAMILY TRANSCRIPTIONAL REGULATOR"/>
    <property type="match status" value="1"/>
</dbReference>
<dbReference type="InterPro" id="IPR036388">
    <property type="entry name" value="WH-like_DNA-bd_sf"/>
</dbReference>
<keyword evidence="6" id="KW-1185">Reference proteome</keyword>
<dbReference type="AlphaFoldDB" id="A0A840IMR4"/>
<organism evidence="5 6">
    <name type="scientific">Conexibacter arvalis</name>
    <dbReference type="NCBI Taxonomy" id="912552"/>
    <lineage>
        <taxon>Bacteria</taxon>
        <taxon>Bacillati</taxon>
        <taxon>Actinomycetota</taxon>
        <taxon>Thermoleophilia</taxon>
        <taxon>Solirubrobacterales</taxon>
        <taxon>Conexibacteraceae</taxon>
        <taxon>Conexibacter</taxon>
    </lineage>
</organism>
<dbReference type="InterPro" id="IPR028978">
    <property type="entry name" value="Chorismate_lyase_/UTRA_dom_sf"/>
</dbReference>
<dbReference type="InterPro" id="IPR036390">
    <property type="entry name" value="WH_DNA-bd_sf"/>
</dbReference>
<protein>
    <submittedName>
        <fullName evidence="5">GntR family transcriptional regulator</fullName>
    </submittedName>
</protein>
<reference evidence="5 6" key="1">
    <citation type="submission" date="2020-08" db="EMBL/GenBank/DDBJ databases">
        <title>Genomic Encyclopedia of Archaeal and Bacterial Type Strains, Phase II (KMG-II): from individual species to whole genera.</title>
        <authorList>
            <person name="Goeker M."/>
        </authorList>
    </citation>
    <scope>NUCLEOTIDE SEQUENCE [LARGE SCALE GENOMIC DNA]</scope>
    <source>
        <strain evidence="5 6">DSM 23288</strain>
    </source>
</reference>
<dbReference type="EMBL" id="JACHNU010000016">
    <property type="protein sequence ID" value="MBB4665284.1"/>
    <property type="molecule type" value="Genomic_DNA"/>
</dbReference>
<dbReference type="InterPro" id="IPR050679">
    <property type="entry name" value="Bact_HTH_transcr_reg"/>
</dbReference>
<evidence type="ECO:0000256" key="3">
    <source>
        <dbReference type="ARBA" id="ARBA00023163"/>
    </source>
</evidence>
<dbReference type="Pfam" id="PF07702">
    <property type="entry name" value="UTRA"/>
    <property type="match status" value="1"/>
</dbReference>
<dbReference type="GO" id="GO:0003677">
    <property type="term" value="F:DNA binding"/>
    <property type="evidence" value="ECO:0007669"/>
    <property type="project" value="UniProtKB-KW"/>
</dbReference>
<keyword evidence="3" id="KW-0804">Transcription</keyword>
<keyword evidence="2" id="KW-0238">DNA-binding</keyword>
<keyword evidence="1" id="KW-0805">Transcription regulation</keyword>
<dbReference type="InterPro" id="IPR000524">
    <property type="entry name" value="Tscrpt_reg_HTH_GntR"/>
</dbReference>
<gene>
    <name evidence="5" type="ORF">BDZ31_004912</name>
</gene>
<sequence length="255" mass="27407">MLVPDSDRWVSSRPRAERSRAAADALRCRIVAGEFSDGVIADEQTLAKQLGASRNAVRDALALLRDEGLISRRRGVGTTVVTPKYGHGLDRLAGLAEALTGYGTVVNEVRVATVVADVPASVRERLELVAAEPVVYIERLRRLDGVPLSLDSTYLPADVGRRVLDADLAGRDLFALIEEATGSLLGRADVAVHAVTSDPSTAASLEIAAGDPVFHIERLTRLADGRPVDAETLRIRADRMTLHATLHRGPRLEAD</sequence>
<evidence type="ECO:0000313" key="5">
    <source>
        <dbReference type="EMBL" id="MBB4665284.1"/>
    </source>
</evidence>
<accession>A0A840IMR4</accession>
<dbReference type="PRINTS" id="PR00035">
    <property type="entry name" value="HTHGNTR"/>
</dbReference>